<evidence type="ECO:0000313" key="4">
    <source>
        <dbReference type="Proteomes" id="UP000284120"/>
    </source>
</evidence>
<comment type="caution">
    <text evidence="3">The sequence shown here is derived from an EMBL/GenBank/DDBJ whole genome shotgun (WGS) entry which is preliminary data.</text>
</comment>
<keyword evidence="1" id="KW-0732">Signal</keyword>
<sequence>MIKNMKVIIGLTAAVMLLAACNTTSEKKNGHQHQHGVQQEVQQKNVAQPSANEVSLKDDQLNLVYQQYLLLSKALVNSDMAGAKEAGMAVELGAKAISNGGKLASLAAKITAAANIEAQRILFSDLSNEMLAKVKAVGLQSGEVYVEYCPMALNDKGASWLSNQKEIKNPYYGESMLECGEVKETLK</sequence>
<dbReference type="OrthoDB" id="5513217at2"/>
<organism evidence="3 4">
    <name type="scientific">Pedobacter chitinilyticus</name>
    <dbReference type="NCBI Taxonomy" id="2233776"/>
    <lineage>
        <taxon>Bacteria</taxon>
        <taxon>Pseudomonadati</taxon>
        <taxon>Bacteroidota</taxon>
        <taxon>Sphingobacteriia</taxon>
        <taxon>Sphingobacteriales</taxon>
        <taxon>Sphingobacteriaceae</taxon>
        <taxon>Pedobacter</taxon>
    </lineage>
</organism>
<feature type="signal peptide" evidence="1">
    <location>
        <begin position="1"/>
        <end position="19"/>
    </location>
</feature>
<keyword evidence="4" id="KW-1185">Reference proteome</keyword>
<evidence type="ECO:0000313" key="3">
    <source>
        <dbReference type="EMBL" id="RWU08096.1"/>
    </source>
</evidence>
<reference evidence="3 4" key="1">
    <citation type="submission" date="2018-06" db="EMBL/GenBank/DDBJ databases">
        <title>Pedobacter endophyticus sp. nov., an endophytic bacterium isolated from a leaf of Triticum aestivum.</title>
        <authorList>
            <person name="Zhang L."/>
        </authorList>
    </citation>
    <scope>NUCLEOTIDE SEQUENCE [LARGE SCALE GENOMIC DNA]</scope>
    <source>
        <strain evidence="3 4">CM134L-2</strain>
    </source>
</reference>
<protein>
    <submittedName>
        <fullName evidence="3">DUF3347 domain-containing protein</fullName>
    </submittedName>
</protein>
<evidence type="ECO:0000259" key="2">
    <source>
        <dbReference type="Pfam" id="PF11827"/>
    </source>
</evidence>
<feature type="chain" id="PRO_5019458406" evidence="1">
    <location>
        <begin position="20"/>
        <end position="187"/>
    </location>
</feature>
<dbReference type="Pfam" id="PF11827">
    <property type="entry name" value="DUF3347"/>
    <property type="match status" value="1"/>
</dbReference>
<dbReference type="AlphaFoldDB" id="A0A443YVV5"/>
<dbReference type="Proteomes" id="UP000284120">
    <property type="component" value="Unassembled WGS sequence"/>
</dbReference>
<proteinExistence type="predicted"/>
<name>A0A443YVV5_9SPHI</name>
<dbReference type="EMBL" id="SAYW01000002">
    <property type="protein sequence ID" value="RWU08096.1"/>
    <property type="molecule type" value="Genomic_DNA"/>
</dbReference>
<dbReference type="InterPro" id="IPR021782">
    <property type="entry name" value="DUF3347"/>
</dbReference>
<accession>A0A443YVV5</accession>
<evidence type="ECO:0000256" key="1">
    <source>
        <dbReference type="SAM" id="SignalP"/>
    </source>
</evidence>
<gene>
    <name evidence="3" type="ORF">DPV69_06845</name>
</gene>
<dbReference type="PROSITE" id="PS51257">
    <property type="entry name" value="PROKAR_LIPOPROTEIN"/>
    <property type="match status" value="1"/>
</dbReference>
<feature type="domain" description="DUF3347" evidence="2">
    <location>
        <begin position="64"/>
        <end position="141"/>
    </location>
</feature>